<protein>
    <recommendedName>
        <fullName evidence="4">Peptidase S74 domain-containing protein</fullName>
    </recommendedName>
</protein>
<organism evidence="2 3">
    <name type="scientific">Candidatus Raymondbacteria bacterium RIFOXYD12_FULL_49_13</name>
    <dbReference type="NCBI Taxonomy" id="1817890"/>
    <lineage>
        <taxon>Bacteria</taxon>
        <taxon>Raymondiibacteriota</taxon>
    </lineage>
</organism>
<evidence type="ECO:0000256" key="1">
    <source>
        <dbReference type="SAM" id="SignalP"/>
    </source>
</evidence>
<name>A0A1F7FL55_UNCRA</name>
<evidence type="ECO:0008006" key="4">
    <source>
        <dbReference type="Google" id="ProtNLM"/>
    </source>
</evidence>
<evidence type="ECO:0000313" key="3">
    <source>
        <dbReference type="Proteomes" id="UP000179243"/>
    </source>
</evidence>
<feature type="signal peptide" evidence="1">
    <location>
        <begin position="1"/>
        <end position="20"/>
    </location>
</feature>
<accession>A0A1F7FL55</accession>
<sequence>MQSKRILCALSALLSIAVYAASPVVFTYQGVLLDSAGRGAVINDSVYFGLYTRTSGGGALWNETHFIQANNGVFSLNLGAKSTVNPSLVWNNDSLFLEVKKNNVVMGPRMHLTSVLYSIRAGFADSARVAGSQVWEKNGTNCLFPNGNVAVGTDSARERLEVSGNILVSVDTGSAALAIRSATNPALYFQQTGSTGPNRAKLAYSNNALSLNMWDSTGANESIGILTMRRHGTVLEAKGVIKAENFMVGTATLTVPDYVFDKEYQLLSLDSIARYINDHGHLPKVPSAQELNASGLDLAAMNMLLLEKIEELTLHAITQDRKILALEEKLNSLK</sequence>
<comment type="caution">
    <text evidence="2">The sequence shown here is derived from an EMBL/GenBank/DDBJ whole genome shotgun (WGS) entry which is preliminary data.</text>
</comment>
<feature type="chain" id="PRO_5009528827" description="Peptidase S74 domain-containing protein" evidence="1">
    <location>
        <begin position="21"/>
        <end position="334"/>
    </location>
</feature>
<proteinExistence type="predicted"/>
<gene>
    <name evidence="2" type="ORF">A2519_13895</name>
</gene>
<dbReference type="AlphaFoldDB" id="A0A1F7FL55"/>
<reference evidence="2 3" key="1">
    <citation type="journal article" date="2016" name="Nat. Commun.">
        <title>Thousands of microbial genomes shed light on interconnected biogeochemical processes in an aquifer system.</title>
        <authorList>
            <person name="Anantharaman K."/>
            <person name="Brown C.T."/>
            <person name="Hug L.A."/>
            <person name="Sharon I."/>
            <person name="Castelle C.J."/>
            <person name="Probst A.J."/>
            <person name="Thomas B.C."/>
            <person name="Singh A."/>
            <person name="Wilkins M.J."/>
            <person name="Karaoz U."/>
            <person name="Brodie E.L."/>
            <person name="Williams K.H."/>
            <person name="Hubbard S.S."/>
            <person name="Banfield J.F."/>
        </authorList>
    </citation>
    <scope>NUCLEOTIDE SEQUENCE [LARGE SCALE GENOMIC DNA]</scope>
</reference>
<dbReference type="Proteomes" id="UP000179243">
    <property type="component" value="Unassembled WGS sequence"/>
</dbReference>
<keyword evidence="1" id="KW-0732">Signal</keyword>
<dbReference type="EMBL" id="MFYX01000011">
    <property type="protein sequence ID" value="OGK07216.1"/>
    <property type="molecule type" value="Genomic_DNA"/>
</dbReference>
<evidence type="ECO:0000313" key="2">
    <source>
        <dbReference type="EMBL" id="OGK07216.1"/>
    </source>
</evidence>